<accession>A0ACC8XEF0</accession>
<evidence type="ECO:0000313" key="1">
    <source>
        <dbReference type="EMBL" id="ONI41452.1"/>
    </source>
</evidence>
<protein>
    <submittedName>
        <fullName evidence="1">Uncharacterized protein</fullName>
    </submittedName>
</protein>
<evidence type="ECO:0000313" key="2">
    <source>
        <dbReference type="Proteomes" id="UP000188637"/>
    </source>
</evidence>
<organism evidence="1 2">
    <name type="scientific">Candidatus Epulonipiscium fishelsonii</name>
    <dbReference type="NCBI Taxonomy" id="77094"/>
    <lineage>
        <taxon>Bacteria</taxon>
        <taxon>Bacillati</taxon>
        <taxon>Bacillota</taxon>
        <taxon>Clostridia</taxon>
        <taxon>Lachnospirales</taxon>
        <taxon>Lachnospiraceae</taxon>
        <taxon>Candidatus Epulonipiscium</taxon>
    </lineage>
</organism>
<proteinExistence type="predicted"/>
<keyword evidence="2" id="KW-1185">Reference proteome</keyword>
<sequence>MKLRKKLIAIIATQAIMVSNLLAPTYAFSPNKTTSSTVETEKASTTNKEETKTTSSKAKTKKASTSKEKAKTTSASISYPRGNSKKEAQVTAMNFITVNKTKLMDGDKEFRFASLNYPEALENDNSWQQENIMETMQAMGTKVTRTYTIPTYNGTNKETAYVIGVDKEDKTGGEFGTVQFNEDVLVSLDQLIAHANEYGIRLIIPLVDHWSWVGGMEGYLSLATGETYNAKPFDDRAWEFYSNEQAIDYFMQMIDSLLNRTNTITGVQYKNDPAILCWETGNELGAYNQDQYDEQLSALTNQIVERIRSNEAQQLVMDGRMSMTESSVSKENQADILGAHYYTGNYTEKTRQDAALANTANKPFILGEFGGITSADQAEPVFEAGYNNGADGVMMWSIRAHKDGWGFDWHDEQPGNWAAYHWPGFNASEYYDEDDTLRVVYKYAQIMNGGTGNEAIPAPSQITEPVLFDIETVGDIKWRGVVGGAWYEIERTEDPNPTEKSEWVKVATREDQVHDAGRSDDFGFGWTKGFHDLSAVDGNTYTYRLRAANESGVGLWSNYVTVKNATHVVKDNLDLIGVTKNDQNVNEVRNVYSYDHSNSVVVEDGSIVNKGQDFGYITYHTGLPIKEVAINHNAASKENALLYVSKDGVKFQEVTNTNLKDGTLSANLNGDYLYARVIVLGERKCQVDSIDVTYANDGKVEVVKNSLPQDSQFIQDNKFKGGYAVKDNALVYKTKNGYSGLGLNFGKEDGAVIYQTYKDLSSFRIKAAAKDTKDIKISYSSDGLVYNRIAPEVKEGNEGWSELVFENMNITKDAKYIKVEILDPSVILNSVEYASGEKRIPYEHNPISILENGEIYFGQNESLQKLYINEDEHGNKLPTKNLNNMDLSMFDTMSAWIRGDASNNTLCFELEDANGKIWRAEKLLDNTSSVESFKLDKDAIDLTNVAKMRIRVRYTNLDVKKGEIYLDNLTFANSAEIDSFENYNGSDIVLNESYTVNGNGGTFKTYLNPKNAIQGEFALKIDYDVKDAGYAGATKQLGKINLKEYDGIRLSYIPDGSGNTLTFQIKSPNGHTYETSTKMDSTGVTEIFIPFEDLKAPNWSDNKGTSFNKAEDIAEFSLYTGQNGDVTSGTIYVDDIKGFNFVDNLKAANVLLSNKLNGPSESNKEVSNDKLIAVGEETTTDAVIEVKEKATNAIPEVEAVNTDGILEITEFPYTFNGIASFVNYITLEIGDVKVNVPVDEEGQWEYTLDESSGIYNGEALSVKALIKAYNGDIIKENGNGIITINVDGNEEPAEIDPISMALPEVKAGKNIISNGNFSQINKEGNPMNWNSAGGMKLEDVDGNEDAYGLWADSKFNARLSQLLEVEEAGQYKLKFDIKSKNTLESSYVNIIQDLDKVLEETNLITNDAWQTFSYNINLEEGLTEVVFDGTLGESGDANFWIDNVELVYVGESEMSNIVKGNISVNAAFEDKHPVTNAPKQWNIEENKHSANFGYDKKGFLTWNAFESKADGIDVMLSQDITIKETGTYNLSTIYKLANIEQGYLVIEKNGEIISKDLLETVTNVKNESKVTLKSAKSEKPAVEVKDENKEQALEEEVELETIKENEKIAINLDKIVSNNMLLNEELNVNTNSLELELNEGDQVKISVYFQSGNENAIAGVKEITLVRTGDIKNALEINLEEIEAESEEPLDIYQVLFKLLKIEEVRNMFDINIMKETITISLAEEAKYEGNYGIKIGYEFEE</sequence>
<name>A0ACC8XEF0_9FIRM</name>
<dbReference type="EMBL" id="LJHD01000218">
    <property type="protein sequence ID" value="ONI41452.1"/>
    <property type="molecule type" value="Genomic_DNA"/>
</dbReference>
<comment type="caution">
    <text evidence="1">The sequence shown here is derived from an EMBL/GenBank/DDBJ whole genome shotgun (WGS) entry which is preliminary data.</text>
</comment>
<reference evidence="1" key="1">
    <citation type="submission" date="2016-08" db="EMBL/GenBank/DDBJ databases">
        <authorList>
            <person name="Ngugi D.K."/>
            <person name="Miyake S."/>
            <person name="Stingl U."/>
        </authorList>
    </citation>
    <scope>NUCLEOTIDE SEQUENCE</scope>
    <source>
        <strain evidence="1">SCG-D08WGA-EpuloA1</strain>
    </source>
</reference>
<dbReference type="Proteomes" id="UP000188637">
    <property type="component" value="Unassembled WGS sequence"/>
</dbReference>
<gene>
    <name evidence="1" type="ORF">AN640_07990</name>
</gene>